<comment type="caution">
    <text evidence="6">The sequence shown here is derived from an EMBL/GenBank/DDBJ whole genome shotgun (WGS) entry which is preliminary data.</text>
</comment>
<dbReference type="PROSITE" id="PS50071">
    <property type="entry name" value="HOMEOBOX_2"/>
    <property type="match status" value="1"/>
</dbReference>
<name>A0A1W0WT44_HYPEX</name>
<keyword evidence="7" id="KW-1185">Reference proteome</keyword>
<dbReference type="InterPro" id="IPR001356">
    <property type="entry name" value="HD"/>
</dbReference>
<gene>
    <name evidence="6" type="ORF">BV898_07577</name>
</gene>
<evidence type="ECO:0000256" key="2">
    <source>
        <dbReference type="PROSITE-ProRule" id="PRU00108"/>
    </source>
</evidence>
<dbReference type="CDD" id="cd00086">
    <property type="entry name" value="homeodomain"/>
    <property type="match status" value="1"/>
</dbReference>
<keyword evidence="2 3" id="KW-0539">Nucleus</keyword>
<evidence type="ECO:0000313" key="7">
    <source>
        <dbReference type="Proteomes" id="UP000192578"/>
    </source>
</evidence>
<dbReference type="OrthoDB" id="6159439at2759"/>
<evidence type="ECO:0000256" key="3">
    <source>
        <dbReference type="RuleBase" id="RU000682"/>
    </source>
</evidence>
<evidence type="ECO:0000259" key="5">
    <source>
        <dbReference type="PROSITE" id="PS50071"/>
    </source>
</evidence>
<evidence type="ECO:0000313" key="6">
    <source>
        <dbReference type="EMBL" id="OQV18374.1"/>
    </source>
</evidence>
<organism evidence="6 7">
    <name type="scientific">Hypsibius exemplaris</name>
    <name type="common">Freshwater tardigrade</name>
    <dbReference type="NCBI Taxonomy" id="2072580"/>
    <lineage>
        <taxon>Eukaryota</taxon>
        <taxon>Metazoa</taxon>
        <taxon>Ecdysozoa</taxon>
        <taxon>Tardigrada</taxon>
        <taxon>Eutardigrada</taxon>
        <taxon>Parachela</taxon>
        <taxon>Hypsibioidea</taxon>
        <taxon>Hypsibiidae</taxon>
        <taxon>Hypsibius</taxon>
    </lineage>
</organism>
<feature type="domain" description="Homeobox" evidence="5">
    <location>
        <begin position="280"/>
        <end position="330"/>
    </location>
</feature>
<dbReference type="EMBL" id="MTYJ01000050">
    <property type="protein sequence ID" value="OQV18374.1"/>
    <property type="molecule type" value="Genomic_DNA"/>
</dbReference>
<evidence type="ECO:0000256" key="1">
    <source>
        <dbReference type="ARBA" id="ARBA00004123"/>
    </source>
</evidence>
<dbReference type="Gene3D" id="1.10.10.60">
    <property type="entry name" value="Homeodomain-like"/>
    <property type="match status" value="1"/>
</dbReference>
<dbReference type="SMART" id="SM00389">
    <property type="entry name" value="HOX"/>
    <property type="match status" value="1"/>
</dbReference>
<sequence length="333" mass="37572">MAKRGRKPKSTPEANQAQIAEIISLYEAGKTHAVISAEMNVPDSEVKQILSANGTRRSSRKFCGLTQQQDQELMQFVKSQEAYRGSYRVLRGIMEQFVLQHGIRCDFSHAWRRSFHTRHQDALPPVIRTLLGLRPDQDDTEVVTEGDDPDGRMEHEESAPEDSFSVSEVQQEVEETPTVVEEEIPDAQATVEVDSDVLAAVQMAMEMYAKAGVSEERARKLLEHMHVPGFPSQPRKKKRTSKTKKAMRLIKPVSDSITASLPVTVEMASPSSKCQPPKKTPLQLRVLEREFLKNAQMTPQRATELGDKLNLDGDQIISWFRNKRLKRPASAKK</sequence>
<feature type="compositionally biased region" description="Basic and acidic residues" evidence="4">
    <location>
        <begin position="149"/>
        <end position="158"/>
    </location>
</feature>
<dbReference type="Pfam" id="PF00046">
    <property type="entry name" value="Homeodomain"/>
    <property type="match status" value="1"/>
</dbReference>
<feature type="compositionally biased region" description="Acidic residues" evidence="4">
    <location>
        <begin position="138"/>
        <end position="148"/>
    </location>
</feature>
<comment type="subcellular location">
    <subcellularLocation>
        <location evidence="1 2 3">Nucleus</location>
    </subcellularLocation>
</comment>
<dbReference type="SUPFAM" id="SSF46689">
    <property type="entry name" value="Homeodomain-like"/>
    <property type="match status" value="1"/>
</dbReference>
<dbReference type="GO" id="GO:0005634">
    <property type="term" value="C:nucleus"/>
    <property type="evidence" value="ECO:0007669"/>
    <property type="project" value="UniProtKB-SubCell"/>
</dbReference>
<dbReference type="InterPro" id="IPR009057">
    <property type="entry name" value="Homeodomain-like_sf"/>
</dbReference>
<reference evidence="7" key="1">
    <citation type="submission" date="2017-01" db="EMBL/GenBank/DDBJ databases">
        <title>Comparative genomics of anhydrobiosis in the tardigrade Hypsibius dujardini.</title>
        <authorList>
            <person name="Yoshida Y."/>
            <person name="Koutsovoulos G."/>
            <person name="Laetsch D."/>
            <person name="Stevens L."/>
            <person name="Kumar S."/>
            <person name="Horikawa D."/>
            <person name="Ishino K."/>
            <person name="Komine S."/>
            <person name="Tomita M."/>
            <person name="Blaxter M."/>
            <person name="Arakawa K."/>
        </authorList>
    </citation>
    <scope>NUCLEOTIDE SEQUENCE [LARGE SCALE GENOMIC DNA]</scope>
    <source>
        <strain evidence="7">Z151</strain>
    </source>
</reference>
<evidence type="ECO:0000256" key="4">
    <source>
        <dbReference type="SAM" id="MobiDB-lite"/>
    </source>
</evidence>
<feature type="region of interest" description="Disordered" evidence="4">
    <location>
        <begin position="135"/>
        <end position="165"/>
    </location>
</feature>
<accession>A0A1W0WT44</accession>
<protein>
    <recommendedName>
        <fullName evidence="5">Homeobox domain-containing protein</fullName>
    </recommendedName>
</protein>
<feature type="DNA-binding region" description="Homeobox" evidence="2">
    <location>
        <begin position="282"/>
        <end position="331"/>
    </location>
</feature>
<dbReference type="GO" id="GO:0003677">
    <property type="term" value="F:DNA binding"/>
    <property type="evidence" value="ECO:0007669"/>
    <property type="project" value="UniProtKB-UniRule"/>
</dbReference>
<proteinExistence type="predicted"/>
<feature type="region of interest" description="Disordered" evidence="4">
    <location>
        <begin position="227"/>
        <end position="246"/>
    </location>
</feature>
<keyword evidence="2 3" id="KW-0371">Homeobox</keyword>
<dbReference type="AlphaFoldDB" id="A0A1W0WT44"/>
<dbReference type="Proteomes" id="UP000192578">
    <property type="component" value="Unassembled WGS sequence"/>
</dbReference>
<feature type="compositionally biased region" description="Basic residues" evidence="4">
    <location>
        <begin position="234"/>
        <end position="246"/>
    </location>
</feature>
<keyword evidence="2 3" id="KW-0238">DNA-binding</keyword>